<dbReference type="GO" id="GO:0045259">
    <property type="term" value="C:proton-transporting ATP synthase complex"/>
    <property type="evidence" value="ECO:0007669"/>
    <property type="project" value="UniProtKB-KW"/>
</dbReference>
<evidence type="ECO:0000313" key="17">
    <source>
        <dbReference type="EMBL" id="SMC75964.1"/>
    </source>
</evidence>
<dbReference type="PANTHER" id="PTHR33445">
    <property type="entry name" value="ATP SYNTHASE SUBUNIT B', CHLOROPLASTIC"/>
    <property type="match status" value="1"/>
</dbReference>
<dbReference type="SUPFAM" id="SSF81573">
    <property type="entry name" value="F1F0 ATP synthase subunit B, membrane domain"/>
    <property type="match status" value="1"/>
</dbReference>
<evidence type="ECO:0000256" key="7">
    <source>
        <dbReference type="ARBA" id="ARBA00022989"/>
    </source>
</evidence>
<organism evidence="17 18">
    <name type="scientific">Polynucleobacter kasalickyi</name>
    <dbReference type="NCBI Taxonomy" id="1938817"/>
    <lineage>
        <taxon>Bacteria</taxon>
        <taxon>Pseudomonadati</taxon>
        <taxon>Pseudomonadota</taxon>
        <taxon>Betaproteobacteria</taxon>
        <taxon>Burkholderiales</taxon>
        <taxon>Burkholderiaceae</taxon>
        <taxon>Polynucleobacter</taxon>
    </lineage>
</organism>
<dbReference type="HAMAP" id="MF_01398">
    <property type="entry name" value="ATP_synth_b_bprime"/>
    <property type="match status" value="1"/>
</dbReference>
<evidence type="ECO:0000256" key="11">
    <source>
        <dbReference type="ARBA" id="ARBA00025198"/>
    </source>
</evidence>
<evidence type="ECO:0000256" key="6">
    <source>
        <dbReference type="ARBA" id="ARBA00022781"/>
    </source>
</evidence>
<dbReference type="NCBIfam" id="NF004411">
    <property type="entry name" value="PRK05759.1-2"/>
    <property type="match status" value="1"/>
</dbReference>
<accession>A0A1W2BTB6</accession>
<comment type="subcellular location">
    <subcellularLocation>
        <location evidence="15">Cell membrane</location>
        <topology evidence="15">Single-pass membrane protein</topology>
    </subcellularLocation>
    <subcellularLocation>
        <location evidence="14">Endomembrane system</location>
        <topology evidence="14">Single-pass membrane protein</topology>
    </subcellularLocation>
</comment>
<dbReference type="EMBL" id="FWXJ01000015">
    <property type="protein sequence ID" value="SMC75964.1"/>
    <property type="molecule type" value="Genomic_DNA"/>
</dbReference>
<dbReference type="AlphaFoldDB" id="A0A1W2BTB6"/>
<dbReference type="Proteomes" id="UP000192708">
    <property type="component" value="Unassembled WGS sequence"/>
</dbReference>
<evidence type="ECO:0000256" key="3">
    <source>
        <dbReference type="ARBA" id="ARBA00022475"/>
    </source>
</evidence>
<dbReference type="GO" id="GO:0046961">
    <property type="term" value="F:proton-transporting ATPase activity, rotational mechanism"/>
    <property type="evidence" value="ECO:0007669"/>
    <property type="project" value="TreeGrafter"/>
</dbReference>
<evidence type="ECO:0000313" key="18">
    <source>
        <dbReference type="Proteomes" id="UP000192708"/>
    </source>
</evidence>
<evidence type="ECO:0000256" key="9">
    <source>
        <dbReference type="ARBA" id="ARBA00023136"/>
    </source>
</evidence>
<evidence type="ECO:0000256" key="12">
    <source>
        <dbReference type="ARBA" id="ARBA00025614"/>
    </source>
</evidence>
<dbReference type="InterPro" id="IPR050059">
    <property type="entry name" value="ATP_synthase_B_chain"/>
</dbReference>
<keyword evidence="2 15" id="KW-0813">Transport</keyword>
<keyword evidence="7 15" id="KW-1133">Transmembrane helix</keyword>
<dbReference type="GO" id="GO:0046933">
    <property type="term" value="F:proton-transporting ATP synthase activity, rotational mechanism"/>
    <property type="evidence" value="ECO:0007669"/>
    <property type="project" value="UniProtKB-UniRule"/>
</dbReference>
<dbReference type="NCBIfam" id="TIGR01144">
    <property type="entry name" value="ATP_synt_b"/>
    <property type="match status" value="1"/>
</dbReference>
<gene>
    <name evidence="15" type="primary">atpF</name>
    <name evidence="17" type="ORF">SAMN06296008_11545</name>
</gene>
<dbReference type="OrthoDB" id="9788020at2"/>
<keyword evidence="5 15" id="KW-0812">Transmembrane</keyword>
<comment type="similarity">
    <text evidence="1 15 16">Belongs to the ATPase B chain family.</text>
</comment>
<dbReference type="GO" id="GO:0012505">
    <property type="term" value="C:endomembrane system"/>
    <property type="evidence" value="ECO:0007669"/>
    <property type="project" value="UniProtKB-SubCell"/>
</dbReference>
<dbReference type="PANTHER" id="PTHR33445:SF1">
    <property type="entry name" value="ATP SYNTHASE SUBUNIT B"/>
    <property type="match status" value="1"/>
</dbReference>
<evidence type="ECO:0000256" key="2">
    <source>
        <dbReference type="ARBA" id="ARBA00022448"/>
    </source>
</evidence>
<feature type="transmembrane region" description="Helical" evidence="15">
    <location>
        <begin position="6"/>
        <end position="26"/>
    </location>
</feature>
<dbReference type="GO" id="GO:0005886">
    <property type="term" value="C:plasma membrane"/>
    <property type="evidence" value="ECO:0007669"/>
    <property type="project" value="UniProtKB-SubCell"/>
</dbReference>
<evidence type="ECO:0000256" key="4">
    <source>
        <dbReference type="ARBA" id="ARBA00022547"/>
    </source>
</evidence>
<evidence type="ECO:0000256" key="10">
    <source>
        <dbReference type="ARBA" id="ARBA00023310"/>
    </source>
</evidence>
<keyword evidence="10 15" id="KW-0066">ATP synthesis</keyword>
<evidence type="ECO:0000256" key="13">
    <source>
        <dbReference type="ARBA" id="ARBA00026054"/>
    </source>
</evidence>
<dbReference type="Gene3D" id="6.10.250.1580">
    <property type="match status" value="1"/>
</dbReference>
<evidence type="ECO:0000256" key="16">
    <source>
        <dbReference type="RuleBase" id="RU003848"/>
    </source>
</evidence>
<comment type="function">
    <text evidence="12">Component of the F(0) channel, it forms part of the peripheral stalk, linking F(1) to F(0). The b'-subunit is a diverged and duplicated form of b found in plants and photosynthetic bacteria.</text>
</comment>
<evidence type="ECO:0000256" key="5">
    <source>
        <dbReference type="ARBA" id="ARBA00022692"/>
    </source>
</evidence>
<comment type="function">
    <text evidence="11 15">F(1)F(0) ATP synthase produces ATP from ADP in the presence of a proton or sodium gradient. F-type ATPases consist of two structural domains, F(1) containing the extramembraneous catalytic core and F(0) containing the membrane proton channel, linked together by a central stalk and a peripheral stalk. During catalysis, ATP synthesis in the catalytic domain of F(1) is coupled via a rotary mechanism of the central stalk subunits to proton translocation.</text>
</comment>
<proteinExistence type="inferred from homology"/>
<keyword evidence="18" id="KW-1185">Reference proteome</keyword>
<evidence type="ECO:0000256" key="15">
    <source>
        <dbReference type="HAMAP-Rule" id="MF_01398"/>
    </source>
</evidence>
<dbReference type="RefSeq" id="WP_084285374.1">
    <property type="nucleotide sequence ID" value="NZ_FWXJ01000015.1"/>
</dbReference>
<comment type="subunit">
    <text evidence="13">F-type ATPases have 2 components, F(1) - the catalytic core - and F(0) - the membrane proton channel. F(1) has five subunits: alpha(3), beta(3), gamma(1), delta(1), epsilon(1). F(0) has four main subunits: a(1), b(2) and c(10-14). The alpha and beta chains form an alternating ring which encloses part of the gamma chain. F(1) is attached to F(0) by a central stalk formed by the gamma and epsilon chains, while a peripheral stalk is formed by the delta and b chains.</text>
</comment>
<dbReference type="InterPro" id="IPR028987">
    <property type="entry name" value="ATP_synth_B-like_membr_sf"/>
</dbReference>
<reference evidence="17 18" key="1">
    <citation type="submission" date="2017-04" db="EMBL/GenBank/DDBJ databases">
        <authorList>
            <person name="Afonso C.L."/>
            <person name="Miller P.J."/>
            <person name="Scott M.A."/>
            <person name="Spackman E."/>
            <person name="Goraichik I."/>
            <person name="Dimitrov K.M."/>
            <person name="Suarez D.L."/>
            <person name="Swayne D.E."/>
        </authorList>
    </citation>
    <scope>NUCLEOTIDE SEQUENCE [LARGE SCALE GENOMIC DNA]</scope>
    <source>
        <strain evidence="17 18">VK13</strain>
    </source>
</reference>
<dbReference type="STRING" id="1938817.SAMN06296008_11545"/>
<dbReference type="InterPro" id="IPR005864">
    <property type="entry name" value="ATP_synth_F0_bsu_bac"/>
</dbReference>
<dbReference type="InterPro" id="IPR002146">
    <property type="entry name" value="ATP_synth_b/b'su_bac/chlpt"/>
</dbReference>
<comment type="subunit">
    <text evidence="15">F-type ATPases have 2 components, F(1) - the catalytic core - and F(0) - the membrane proton channel. F(1) has five subunits: alpha(3), beta(3), gamma(1), delta(1), epsilon(1). F(0) has three main subunits: a(1), b(2) and c(10-14). The alpha and beta chains form an alternating ring which encloses part of the gamma chain. F(1) is attached to F(0) by a central stalk formed by the gamma and epsilon chains, while a peripheral stalk is formed by the delta and b chains.</text>
</comment>
<keyword evidence="8 15" id="KW-0406">Ion transport</keyword>
<keyword evidence="3 15" id="KW-1003">Cell membrane</keyword>
<name>A0A1W2BTB6_9BURK</name>
<dbReference type="Pfam" id="PF00430">
    <property type="entry name" value="ATP-synt_B"/>
    <property type="match status" value="1"/>
</dbReference>
<evidence type="ECO:0000256" key="1">
    <source>
        <dbReference type="ARBA" id="ARBA00005513"/>
    </source>
</evidence>
<protein>
    <recommendedName>
        <fullName evidence="15">ATP synthase subunit b</fullName>
    </recommendedName>
    <alternativeName>
        <fullName evidence="15">ATP synthase F(0) sector subunit b</fullName>
    </alternativeName>
    <alternativeName>
        <fullName evidence="15">ATPase subunit I</fullName>
    </alternativeName>
    <alternativeName>
        <fullName evidence="15">F-type ATPase subunit b</fullName>
        <shortName evidence="15">F-ATPase subunit b</shortName>
    </alternativeName>
</protein>
<keyword evidence="9 15" id="KW-0472">Membrane</keyword>
<sequence length="156" mass="17223">MNLNATLFAQMVVFFILWWVVATFVWPPLVKALDERATKIADGLAAAEKSKTDLEIATKRADQALADAKNEGAQRIAEAEKKAQMSADEIKSNAQNEAARIIAQAKSEADQQIIRARDTLRNEVASLAIKGAEQILRREVDQNAHQALLDQLKAEL</sequence>
<evidence type="ECO:0000256" key="8">
    <source>
        <dbReference type="ARBA" id="ARBA00023065"/>
    </source>
</evidence>
<keyword evidence="6 15" id="KW-0375">Hydrogen ion transport</keyword>
<keyword evidence="4 15" id="KW-0138">CF(0)</keyword>
<dbReference type="CDD" id="cd06503">
    <property type="entry name" value="ATP-synt_Fo_b"/>
    <property type="match status" value="1"/>
</dbReference>
<evidence type="ECO:0000256" key="14">
    <source>
        <dbReference type="ARBA" id="ARBA00037847"/>
    </source>
</evidence>